<reference evidence="2" key="2">
    <citation type="submission" date="2022-06" db="UniProtKB">
        <authorList>
            <consortium name="EnsemblMetazoa"/>
        </authorList>
    </citation>
    <scope>IDENTIFICATION</scope>
    <source>
        <strain evidence="2">PS312</strain>
    </source>
</reference>
<feature type="region of interest" description="Disordered" evidence="1">
    <location>
        <begin position="1"/>
        <end position="38"/>
    </location>
</feature>
<protein>
    <submittedName>
        <fullName evidence="2">Uncharacterized protein</fullName>
    </submittedName>
</protein>
<gene>
    <name evidence="2" type="primary">WBGene00091519</name>
</gene>
<dbReference type="Proteomes" id="UP000005239">
    <property type="component" value="Unassembled WGS sequence"/>
</dbReference>
<keyword evidence="3" id="KW-1185">Reference proteome</keyword>
<feature type="compositionally biased region" description="Polar residues" evidence="1">
    <location>
        <begin position="9"/>
        <end position="19"/>
    </location>
</feature>
<reference evidence="3" key="1">
    <citation type="journal article" date="2008" name="Nat. Genet.">
        <title>The Pristionchus pacificus genome provides a unique perspective on nematode lifestyle and parasitism.</title>
        <authorList>
            <person name="Dieterich C."/>
            <person name="Clifton S.W."/>
            <person name="Schuster L.N."/>
            <person name="Chinwalla A."/>
            <person name="Delehaunty K."/>
            <person name="Dinkelacker I."/>
            <person name="Fulton L."/>
            <person name="Fulton R."/>
            <person name="Godfrey J."/>
            <person name="Minx P."/>
            <person name="Mitreva M."/>
            <person name="Roeseler W."/>
            <person name="Tian H."/>
            <person name="Witte H."/>
            <person name="Yang S.P."/>
            <person name="Wilson R.K."/>
            <person name="Sommer R.J."/>
        </authorList>
    </citation>
    <scope>NUCLEOTIDE SEQUENCE [LARGE SCALE GENOMIC DNA]</scope>
    <source>
        <strain evidence="3">PS312</strain>
    </source>
</reference>
<accession>A0A2A6CVI4</accession>
<accession>A0A8R1U2T1</accession>
<organism evidence="2 3">
    <name type="scientific">Pristionchus pacificus</name>
    <name type="common">Parasitic nematode worm</name>
    <dbReference type="NCBI Taxonomy" id="54126"/>
    <lineage>
        <taxon>Eukaryota</taxon>
        <taxon>Metazoa</taxon>
        <taxon>Ecdysozoa</taxon>
        <taxon>Nematoda</taxon>
        <taxon>Chromadorea</taxon>
        <taxon>Rhabditida</taxon>
        <taxon>Rhabditina</taxon>
        <taxon>Diplogasteromorpha</taxon>
        <taxon>Diplogasteroidea</taxon>
        <taxon>Neodiplogasteridae</taxon>
        <taxon>Pristionchus</taxon>
    </lineage>
</organism>
<evidence type="ECO:0000313" key="3">
    <source>
        <dbReference type="Proteomes" id="UP000005239"/>
    </source>
</evidence>
<name>A0A2A6CVI4_PRIPA</name>
<evidence type="ECO:0000313" key="2">
    <source>
        <dbReference type="EnsemblMetazoa" id="PPA01965.1"/>
    </source>
</evidence>
<dbReference type="EnsemblMetazoa" id="PPA01965.1">
    <property type="protein sequence ID" value="PPA01965.1"/>
    <property type="gene ID" value="WBGene00091519"/>
</dbReference>
<sequence>MLPQRDRATMTSLLPSCSSSDEDTVRDDRLLPTPVDSTLFPPPHSTTVGLVVCLPPISSFPLIPPMRRRLKKRGERANALGPSGFTIRPSHLALSDEFIWPPSSPSSSHHLDPSFGWHISPSLLYSLSSPSFFIPPLLVSTSYSSSSRLHLLFLSCLGYLLY</sequence>
<dbReference type="AlphaFoldDB" id="A0A2A6CVI4"/>
<evidence type="ECO:0000256" key="1">
    <source>
        <dbReference type="SAM" id="MobiDB-lite"/>
    </source>
</evidence>
<proteinExistence type="predicted"/>